<keyword evidence="2" id="KW-1185">Reference proteome</keyword>
<evidence type="ECO:0000313" key="2">
    <source>
        <dbReference type="Proteomes" id="UP000827872"/>
    </source>
</evidence>
<dbReference type="Proteomes" id="UP000827872">
    <property type="component" value="Linkage Group LG16"/>
</dbReference>
<organism evidence="1 2">
    <name type="scientific">Sphaerodactylus townsendi</name>
    <dbReference type="NCBI Taxonomy" id="933632"/>
    <lineage>
        <taxon>Eukaryota</taxon>
        <taxon>Metazoa</taxon>
        <taxon>Chordata</taxon>
        <taxon>Craniata</taxon>
        <taxon>Vertebrata</taxon>
        <taxon>Euteleostomi</taxon>
        <taxon>Lepidosauria</taxon>
        <taxon>Squamata</taxon>
        <taxon>Bifurcata</taxon>
        <taxon>Gekkota</taxon>
        <taxon>Sphaerodactylidae</taxon>
        <taxon>Sphaerodactylus</taxon>
    </lineage>
</organism>
<name>A0ACB8EEB4_9SAUR</name>
<accession>A0ACB8EEB4</accession>
<comment type="caution">
    <text evidence="1">The sequence shown here is derived from an EMBL/GenBank/DDBJ whole genome shotgun (WGS) entry which is preliminary data.</text>
</comment>
<evidence type="ECO:0000313" key="1">
    <source>
        <dbReference type="EMBL" id="KAH7990857.1"/>
    </source>
</evidence>
<proteinExistence type="predicted"/>
<gene>
    <name evidence="1" type="ORF">K3G42_012162</name>
</gene>
<protein>
    <submittedName>
        <fullName evidence="1">Uncharacterized protein</fullName>
    </submittedName>
</protein>
<sequence>MLQARTKWKALKKQFFDAVESSDGQPGPRGRPKPFREMRQLWVTAGKPRYSERWPESVLVHEEEEEEGAGPSGQPGAALAVEEEEEEVEEEEELVEEAEVNSFHQRISRVERLGNRLSRDVREIKNTLALMVEKLDLPQEGPSDQ</sequence>
<dbReference type="EMBL" id="CM037629">
    <property type="protein sequence ID" value="KAH7990857.1"/>
    <property type="molecule type" value="Genomic_DNA"/>
</dbReference>
<reference evidence="1" key="1">
    <citation type="submission" date="2021-08" db="EMBL/GenBank/DDBJ databases">
        <title>The first chromosome-level gecko genome reveals the dynamic sex chromosomes of Neotropical dwarf geckos (Sphaerodactylidae: Sphaerodactylus).</title>
        <authorList>
            <person name="Pinto B.J."/>
            <person name="Keating S.E."/>
            <person name="Gamble T."/>
        </authorList>
    </citation>
    <scope>NUCLEOTIDE SEQUENCE</scope>
    <source>
        <strain evidence="1">TG3544</strain>
    </source>
</reference>